<evidence type="ECO:0000313" key="11">
    <source>
        <dbReference type="EMBL" id="WWC70314.1"/>
    </source>
</evidence>
<dbReference type="InterPro" id="IPR015351">
    <property type="entry name" value="RBP-J/Cbf11/Cbf12_DNA-bd"/>
</dbReference>
<reference evidence="10" key="1">
    <citation type="submission" date="2013-07" db="EMBL/GenBank/DDBJ databases">
        <title>The Genome Sequence of Cryptococcus pinus CBS10737.</title>
        <authorList>
            <consortium name="The Broad Institute Genome Sequencing Platform"/>
            <person name="Cuomo C."/>
            <person name="Litvintseva A."/>
            <person name="Chen Y."/>
            <person name="Heitman J."/>
            <person name="Sun S."/>
            <person name="Springer D."/>
            <person name="Dromer F."/>
            <person name="Young S.K."/>
            <person name="Zeng Q."/>
            <person name="Gargeya S."/>
            <person name="Fitzgerald M."/>
            <person name="Abouelleil A."/>
            <person name="Alvarado L."/>
            <person name="Berlin A.M."/>
            <person name="Chapman S.B."/>
            <person name="Dewar J."/>
            <person name="Goldberg J."/>
            <person name="Griggs A."/>
            <person name="Gujja S."/>
            <person name="Hansen M."/>
            <person name="Howarth C."/>
            <person name="Imamovic A."/>
            <person name="Larimer J."/>
            <person name="McCowan C."/>
            <person name="Murphy C."/>
            <person name="Pearson M."/>
            <person name="Priest M."/>
            <person name="Roberts A."/>
            <person name="Saif S."/>
            <person name="Shea T."/>
            <person name="Sykes S."/>
            <person name="Wortman J."/>
            <person name="Nusbaum C."/>
            <person name="Birren B."/>
        </authorList>
    </citation>
    <scope>NUCLEOTIDE SEQUENCE [LARGE SCALE GENOMIC DNA]</scope>
    <source>
        <strain evidence="10">CBS 10737</strain>
    </source>
</reference>
<dbReference type="InterPro" id="IPR037095">
    <property type="entry name" value="RBP-J/Cbf11_DNA-bd_sf"/>
</dbReference>
<evidence type="ECO:0000256" key="3">
    <source>
        <dbReference type="ARBA" id="ARBA00023015"/>
    </source>
</evidence>
<sequence length="1142" mass="124456">MSTEENDVPSTTPLDLLINAIAGSADYILPTTDHSSDYQREGNRDTRPATFASVNQIDQPVATQGLIDSGKSYRRTEPLTSRQETTIQRLTEHVVQSFAKCSTLHEESPNDSTSLTTIDIWHPTTGQKSYGKERRIISPPPKLCISGPLLPSITSVKLATTSQSTSVPSLNSTSTSQTHRIATPSTDESFKSIQDVIFCKGRRPDKLTLKRKLMEQARIAGFGATLPKSRTNVEGKNRDTLLEEGLSFSGLWIGEDVQKQKEFNLELRIYTEDYQVTQPNDIHPKLLSPSIQPFNDVSVTSENINIPIPVPVQVDEQIAPFESIHDTPSFAEVLDNSSMDVLQPLAQAVQQANQDAITTLADHLPAIPASENTLAPVDDLKTHSIVKQTQKGKDNGINGELPIEHTEGSSGLDQRVDTSPAQAEPHLTFVSKPLRIVSKPSQKTAKARSMHSCFAINSSFALWTRINAQTVRTKYMNIDHDIGGEEEFSAKLTSRTGRWTPFRFEMVRRAMSSPVPRKSKTNTSQAHTLAAVAEVSLDNEDILTYGSIVKLVDLQSGIKSDLVKIVKIEGGQHRVGEDEGQPISELQRIGFIKHNEDGSDFLDEDGARWYLSAPGARVGGLEQTHLAEEGNNLGRGGRAKPTFASRKRQNNRDIPKGGPSETLDSGGETTAGSIVEPQDDIVGSQAVIPPKKKQKTKRNALAAAVLAEDGDGGAQTVLSWTKADRELQSIPSEQKDAEVRQVIVERVDDWMSWIIGGVACSSQSMIATTQSTAESMMKTIDPIPHILVSPVLDSRLNTLDLVLQQVYFPASDAAQPDEPLEVYLGPIGPLYCRLWRSTAPNNNPTPAVPFHPQAGDTTPSPQNGADGIEEPVISAYPAGKQHVIVQIYMPSAGEILRVIQDILSQVKSSNQASASQNPDQSEVKDLSSGSPTGAAVSNASHLQVKETSQPQTAEHAWFDGQGDNAAHPNETLRNDELSIAEALGMGIKPDFETLHELGSSSEPVLDDQDTSASAQPQMSETHDQTSIDPLLQNDQQPEFTLQAESHIHDPTPNHTGPSKSTMNVHQNTIRLYKTEKTNGSKDTDRLPALPFILVRQSDRMGFGIGRSVIAQRLSSNGIQTRLAQGENVYNGEGSWGLRVIDT</sequence>
<dbReference type="InterPro" id="IPR008967">
    <property type="entry name" value="p53-like_TF_DNA-bd_sf"/>
</dbReference>
<gene>
    <name evidence="10" type="ORF">I206_04160</name>
    <name evidence="11" type="ORF">I206_104264</name>
</gene>
<evidence type="ECO:0000313" key="12">
    <source>
        <dbReference type="Proteomes" id="UP000094020"/>
    </source>
</evidence>
<dbReference type="EMBL" id="KI894011">
    <property type="protein sequence ID" value="OCF49638.1"/>
    <property type="molecule type" value="Genomic_DNA"/>
</dbReference>
<dbReference type="SUPFAM" id="SSF49417">
    <property type="entry name" value="p53-like transcription factors"/>
    <property type="match status" value="1"/>
</dbReference>
<dbReference type="AlphaFoldDB" id="A0A1B9I2E7"/>
<dbReference type="STRING" id="1296096.A0A1B9I2E7"/>
<dbReference type="KEGG" id="kpin:30172529"/>
<dbReference type="RefSeq" id="XP_019010857.1">
    <property type="nucleotide sequence ID" value="XM_019155899.1"/>
</dbReference>
<keyword evidence="5" id="KW-0804">Transcription</keyword>
<evidence type="ECO:0000256" key="7">
    <source>
        <dbReference type="SAM" id="MobiDB-lite"/>
    </source>
</evidence>
<dbReference type="GO" id="GO:0005634">
    <property type="term" value="C:nucleus"/>
    <property type="evidence" value="ECO:0007669"/>
    <property type="project" value="UniProtKB-SubCell"/>
</dbReference>
<evidence type="ECO:0000256" key="6">
    <source>
        <dbReference type="ARBA" id="ARBA00023242"/>
    </source>
</evidence>
<reference evidence="11" key="4">
    <citation type="submission" date="2024-02" db="EMBL/GenBank/DDBJ databases">
        <title>Comparative genomics of Cryptococcus and Kwoniella reveals pathogenesis evolution and contrasting modes of karyotype evolution via chromosome fusion or intercentromeric recombination.</title>
        <authorList>
            <person name="Coelho M.A."/>
            <person name="David-Palma M."/>
            <person name="Shea T."/>
            <person name="Bowers K."/>
            <person name="McGinley-Smith S."/>
            <person name="Mohammad A.W."/>
            <person name="Gnirke A."/>
            <person name="Yurkov A.M."/>
            <person name="Nowrousian M."/>
            <person name="Sun S."/>
            <person name="Cuomo C.A."/>
            <person name="Heitman J."/>
        </authorList>
    </citation>
    <scope>NUCLEOTIDE SEQUENCE</scope>
    <source>
        <strain evidence="11">CBS 10737</strain>
    </source>
</reference>
<dbReference type="SMART" id="SM01267">
    <property type="entry name" value="LAG1_DNAbind"/>
    <property type="match status" value="1"/>
</dbReference>
<feature type="region of interest" description="Disordered" evidence="7">
    <location>
        <begin position="843"/>
        <end position="869"/>
    </location>
</feature>
<reference evidence="10" key="3">
    <citation type="submission" date="2016-07" db="EMBL/GenBank/DDBJ databases">
        <title>Evolution of pathogenesis and genome organization in the Tremellales.</title>
        <authorList>
            <person name="Cuomo C."/>
            <person name="Litvintseva A."/>
            <person name="Heitman J."/>
            <person name="Chen Y."/>
            <person name="Sun S."/>
            <person name="Springer D."/>
            <person name="Dromer F."/>
            <person name="Young S."/>
            <person name="Zeng Q."/>
            <person name="Chapman S."/>
            <person name="Gujja S."/>
            <person name="Saif S."/>
            <person name="Birren B."/>
        </authorList>
    </citation>
    <scope>NUCLEOTIDE SEQUENCE</scope>
    <source>
        <strain evidence="10">CBS 10737</strain>
    </source>
</reference>
<feature type="region of interest" description="Disordered" evidence="7">
    <location>
        <begin position="389"/>
        <end position="417"/>
    </location>
</feature>
<dbReference type="GeneID" id="30172529"/>
<dbReference type="GO" id="GO:0000978">
    <property type="term" value="F:RNA polymerase II cis-regulatory region sequence-specific DNA binding"/>
    <property type="evidence" value="ECO:0007669"/>
    <property type="project" value="InterPro"/>
</dbReference>
<feature type="region of interest" description="Disordered" evidence="7">
    <location>
        <begin position="165"/>
        <end position="185"/>
    </location>
</feature>
<organism evidence="10">
    <name type="scientific">Kwoniella pini CBS 10737</name>
    <dbReference type="NCBI Taxonomy" id="1296096"/>
    <lineage>
        <taxon>Eukaryota</taxon>
        <taxon>Fungi</taxon>
        <taxon>Dikarya</taxon>
        <taxon>Basidiomycota</taxon>
        <taxon>Agaricomycotina</taxon>
        <taxon>Tremellomycetes</taxon>
        <taxon>Tremellales</taxon>
        <taxon>Cryptococcaceae</taxon>
        <taxon>Kwoniella</taxon>
    </lineage>
</organism>
<dbReference type="Gene3D" id="2.80.10.50">
    <property type="match status" value="1"/>
</dbReference>
<dbReference type="InterPro" id="IPR040159">
    <property type="entry name" value="CLS_fam"/>
</dbReference>
<evidence type="ECO:0000313" key="10">
    <source>
        <dbReference type="EMBL" id="OCF49638.1"/>
    </source>
</evidence>
<reference evidence="11" key="2">
    <citation type="submission" date="2013-07" db="EMBL/GenBank/DDBJ databases">
        <authorList>
            <consortium name="The Broad Institute Genome Sequencing Platform"/>
            <person name="Cuomo C."/>
            <person name="Litvintseva A."/>
            <person name="Chen Y."/>
            <person name="Heitman J."/>
            <person name="Sun S."/>
            <person name="Springer D."/>
            <person name="Dromer F."/>
            <person name="Young S.K."/>
            <person name="Zeng Q."/>
            <person name="Gargeya S."/>
            <person name="Fitzgerald M."/>
            <person name="Abouelleil A."/>
            <person name="Alvarado L."/>
            <person name="Berlin A.M."/>
            <person name="Chapman S.B."/>
            <person name="Dewar J."/>
            <person name="Goldberg J."/>
            <person name="Griggs A."/>
            <person name="Gujja S."/>
            <person name="Hansen M."/>
            <person name="Howarth C."/>
            <person name="Imamovic A."/>
            <person name="Larimer J."/>
            <person name="McCowan C."/>
            <person name="Murphy C."/>
            <person name="Pearson M."/>
            <person name="Priest M."/>
            <person name="Roberts A."/>
            <person name="Saif S."/>
            <person name="Shea T."/>
            <person name="Sykes S."/>
            <person name="Wortman J."/>
            <person name="Nusbaum C."/>
            <person name="Birren B."/>
        </authorList>
    </citation>
    <scope>NUCLEOTIDE SEQUENCE</scope>
    <source>
        <strain evidence="11">CBS 10737</strain>
    </source>
</reference>
<keyword evidence="3" id="KW-0805">Transcription regulation</keyword>
<feature type="compositionally biased region" description="Polar residues" evidence="7">
    <location>
        <begin position="1010"/>
        <end position="1019"/>
    </location>
</feature>
<dbReference type="Proteomes" id="UP000094020">
    <property type="component" value="Chromosome 5"/>
</dbReference>
<dbReference type="InterPro" id="IPR036358">
    <property type="entry name" value="BTD_sf"/>
</dbReference>
<feature type="domain" description="Beta-trefoil DNA-binding" evidence="9">
    <location>
        <begin position="452"/>
        <end position="706"/>
    </location>
</feature>
<comment type="subcellular location">
    <subcellularLocation>
        <location evidence="1">Nucleus</location>
    </subcellularLocation>
</comment>
<feature type="compositionally biased region" description="Polar residues" evidence="7">
    <location>
        <begin position="408"/>
        <end position="417"/>
    </location>
</feature>
<evidence type="ECO:0000256" key="4">
    <source>
        <dbReference type="ARBA" id="ARBA00023125"/>
    </source>
</evidence>
<dbReference type="Gene3D" id="2.60.40.1450">
    <property type="entry name" value="LAG1, DNA binding domain"/>
    <property type="match status" value="1"/>
</dbReference>
<feature type="compositionally biased region" description="Polar residues" evidence="7">
    <location>
        <begin position="927"/>
        <end position="952"/>
    </location>
</feature>
<feature type="region of interest" description="Disordered" evidence="7">
    <location>
        <begin position="910"/>
        <end position="953"/>
    </location>
</feature>
<comment type="similarity">
    <text evidence="2">Belongs to the Su(H) family.</text>
</comment>
<evidence type="ECO:0000259" key="8">
    <source>
        <dbReference type="SMART" id="SM01267"/>
    </source>
</evidence>
<dbReference type="EMBL" id="CP144523">
    <property type="protein sequence ID" value="WWC70314.1"/>
    <property type="molecule type" value="Genomic_DNA"/>
</dbReference>
<dbReference type="OrthoDB" id="5600360at2759"/>
<name>A0A1B9I2E7_9TREE</name>
<keyword evidence="6" id="KW-0539">Nucleus</keyword>
<feature type="domain" description="RBP-J/Cbf11/Cbf12 DNA binding" evidence="8">
    <location>
        <begin position="117"/>
        <end position="451"/>
    </location>
</feature>
<evidence type="ECO:0000256" key="2">
    <source>
        <dbReference type="ARBA" id="ARBA00009704"/>
    </source>
</evidence>
<evidence type="ECO:0000256" key="5">
    <source>
        <dbReference type="ARBA" id="ARBA00023163"/>
    </source>
</evidence>
<keyword evidence="4" id="KW-0238">DNA-binding</keyword>
<evidence type="ECO:0000259" key="9">
    <source>
        <dbReference type="SMART" id="SM01268"/>
    </source>
</evidence>
<dbReference type="Pfam" id="PF09271">
    <property type="entry name" value="LAG1-DNAbind"/>
    <property type="match status" value="1"/>
</dbReference>
<feature type="region of interest" description="Disordered" evidence="7">
    <location>
        <begin position="999"/>
        <end position="1025"/>
    </location>
</feature>
<keyword evidence="12" id="KW-1185">Reference proteome</keyword>
<dbReference type="SUPFAM" id="SSF110217">
    <property type="entry name" value="DNA-binding protein LAG-1 (CSL)"/>
    <property type="match status" value="1"/>
</dbReference>
<dbReference type="InterPro" id="IPR015350">
    <property type="entry name" value="Beta-trefoil_DNA-bd_dom"/>
</dbReference>
<proteinExistence type="inferred from homology"/>
<feature type="compositionally biased region" description="Polar residues" evidence="7">
    <location>
        <begin position="910"/>
        <end position="920"/>
    </location>
</feature>
<dbReference type="GO" id="GO:0001228">
    <property type="term" value="F:DNA-binding transcription activator activity, RNA polymerase II-specific"/>
    <property type="evidence" value="ECO:0007669"/>
    <property type="project" value="InterPro"/>
</dbReference>
<accession>A0A1B9I2E7</accession>
<dbReference type="SMART" id="SM01268">
    <property type="entry name" value="BTD"/>
    <property type="match status" value="1"/>
</dbReference>
<protein>
    <submittedName>
        <fullName evidence="10">Uncharacterized protein</fullName>
    </submittedName>
</protein>
<feature type="region of interest" description="Disordered" evidence="7">
    <location>
        <begin position="628"/>
        <end position="678"/>
    </location>
</feature>
<evidence type="ECO:0000256" key="1">
    <source>
        <dbReference type="ARBA" id="ARBA00004123"/>
    </source>
</evidence>
<dbReference type="PANTHER" id="PTHR10665">
    <property type="entry name" value="RECOMBINING BINDING PROTEIN SUPPRESSOR OF HAIRLESS"/>
    <property type="match status" value="1"/>
</dbReference>